<evidence type="ECO:0000313" key="1">
    <source>
        <dbReference type="EMBL" id="WEK37886.1"/>
    </source>
</evidence>
<name>A0AAJ5WTE2_9BACT</name>
<dbReference type="Gene3D" id="2.60.40.1120">
    <property type="entry name" value="Carboxypeptidase-like, regulatory domain"/>
    <property type="match status" value="1"/>
</dbReference>
<evidence type="ECO:0000313" key="2">
    <source>
        <dbReference type="Proteomes" id="UP001220610"/>
    </source>
</evidence>
<keyword evidence="1" id="KW-0121">Carboxypeptidase</keyword>
<accession>A0AAJ5WTE2</accession>
<proteinExistence type="predicted"/>
<sequence length="372" mass="38930">MRLSRTLTGCLSAIALTIGCTKNDSPSTAVPDPVIPDFGPKVTTTLTGYVTDTTGAPVAGATLAVGSKQATSNAAGYFSLTNVSVPKIAGVVSASKSAFFKAYTSFVPRSGKESFVQVRLLKKSEWAQLNAQSGGEAQVGSLRFSLPGNSLVKADGSAYSGTVYIYARQISYADETGAGSVMPGDARGTDGNGYLTLLQSFGTLAMELNGSSGETLQLAAGKKMTVTIPIPAELNATAPLKISVWSFDAGTGFWQEESLAPKTEESYVATLSHASYWNAALGFPTVSMTVRFVDDQGKPLVHAPLTITPISMPAHSLYGRFGFTDTDGYATGNVFSNANLMVNVLATDADAFYSHPFKTSSNAIDLLTLTVK</sequence>
<dbReference type="SUPFAM" id="SSF49464">
    <property type="entry name" value="Carboxypeptidase regulatory domain-like"/>
    <property type="match status" value="1"/>
</dbReference>
<dbReference type="Proteomes" id="UP001220610">
    <property type="component" value="Chromosome"/>
</dbReference>
<protein>
    <submittedName>
        <fullName evidence="1">Carboxypeptidase-like regulatory domain-containing protein</fullName>
    </submittedName>
</protein>
<gene>
    <name evidence="1" type="ORF">P0Y53_10260</name>
</gene>
<dbReference type="InterPro" id="IPR008969">
    <property type="entry name" value="CarboxyPept-like_regulatory"/>
</dbReference>
<keyword evidence="1" id="KW-0645">Protease</keyword>
<keyword evidence="1" id="KW-0378">Hydrolase</keyword>
<organism evidence="1 2">
    <name type="scientific">Candidatus Pseudobacter hemicellulosilyticus</name>
    <dbReference type="NCBI Taxonomy" id="3121375"/>
    <lineage>
        <taxon>Bacteria</taxon>
        <taxon>Pseudomonadati</taxon>
        <taxon>Bacteroidota</taxon>
        <taxon>Chitinophagia</taxon>
        <taxon>Chitinophagales</taxon>
        <taxon>Chitinophagaceae</taxon>
        <taxon>Pseudobacter</taxon>
    </lineage>
</organism>
<dbReference type="PROSITE" id="PS51257">
    <property type="entry name" value="PROKAR_LIPOPROTEIN"/>
    <property type="match status" value="1"/>
</dbReference>
<dbReference type="AlphaFoldDB" id="A0AAJ5WTE2"/>
<reference evidence="1" key="1">
    <citation type="submission" date="2023-03" db="EMBL/GenBank/DDBJ databases">
        <title>Andean soil-derived lignocellulolytic bacterial consortium as a source of novel taxa and putative plastic-active enzymes.</title>
        <authorList>
            <person name="Diaz-Garcia L."/>
            <person name="Chuvochina M."/>
            <person name="Feuerriegel G."/>
            <person name="Bunk B."/>
            <person name="Sproer C."/>
            <person name="Streit W.R."/>
            <person name="Rodriguez L.M."/>
            <person name="Overmann J."/>
            <person name="Jimenez D.J."/>
        </authorList>
    </citation>
    <scope>NUCLEOTIDE SEQUENCE</scope>
    <source>
        <strain evidence="1">MAG 7</strain>
    </source>
</reference>
<dbReference type="GO" id="GO:0004180">
    <property type="term" value="F:carboxypeptidase activity"/>
    <property type="evidence" value="ECO:0007669"/>
    <property type="project" value="UniProtKB-KW"/>
</dbReference>
<dbReference type="EMBL" id="CP119311">
    <property type="protein sequence ID" value="WEK37886.1"/>
    <property type="molecule type" value="Genomic_DNA"/>
</dbReference>